<dbReference type="InterPro" id="IPR002941">
    <property type="entry name" value="DNA_methylase_N4/N6"/>
</dbReference>
<dbReference type="GO" id="GO:0008170">
    <property type="term" value="F:N-methyltransferase activity"/>
    <property type="evidence" value="ECO:0007669"/>
    <property type="project" value="InterPro"/>
</dbReference>
<dbReference type="InterPro" id="IPR029063">
    <property type="entry name" value="SAM-dependent_MTases_sf"/>
</dbReference>
<keyword evidence="2" id="KW-0808">Transferase</keyword>
<dbReference type="AlphaFoldDB" id="X1RHK6"/>
<keyword evidence="1" id="KW-0489">Methyltransferase</keyword>
<proteinExistence type="predicted"/>
<evidence type="ECO:0000256" key="2">
    <source>
        <dbReference type="ARBA" id="ARBA00022679"/>
    </source>
</evidence>
<dbReference type="GO" id="GO:0032259">
    <property type="term" value="P:methylation"/>
    <property type="evidence" value="ECO:0007669"/>
    <property type="project" value="UniProtKB-KW"/>
</dbReference>
<dbReference type="PRINTS" id="PR00508">
    <property type="entry name" value="S21N4MTFRASE"/>
</dbReference>
<evidence type="ECO:0000259" key="3">
    <source>
        <dbReference type="Pfam" id="PF01555"/>
    </source>
</evidence>
<dbReference type="Gene3D" id="3.40.50.150">
    <property type="entry name" value="Vaccinia Virus protein VP39"/>
    <property type="match status" value="1"/>
</dbReference>
<comment type="caution">
    <text evidence="4">The sequence shown here is derived from an EMBL/GenBank/DDBJ whole genome shotgun (WGS) entry which is preliminary data.</text>
</comment>
<protein>
    <recommendedName>
        <fullName evidence="3">DNA methylase N-4/N-6 domain-containing protein</fullName>
    </recommendedName>
</protein>
<gene>
    <name evidence="4" type="ORF">S12H4_10333</name>
</gene>
<dbReference type="InterPro" id="IPR001091">
    <property type="entry name" value="RM_Methyltransferase"/>
</dbReference>
<dbReference type="Pfam" id="PF01555">
    <property type="entry name" value="N6_N4_Mtase"/>
    <property type="match status" value="1"/>
</dbReference>
<evidence type="ECO:0000313" key="4">
    <source>
        <dbReference type="EMBL" id="GAI62640.1"/>
    </source>
</evidence>
<dbReference type="EMBL" id="BARW01004394">
    <property type="protein sequence ID" value="GAI62640.1"/>
    <property type="molecule type" value="Genomic_DNA"/>
</dbReference>
<sequence length="98" mass="10884">MAISPHQQILPNPKLFDPSVSFSPKGYSGLSTFHKYWGKKPLEYLGFLIELLSKKGDIVLDPFLGSGLLARETASRSRRFIGIDINPISIELANIVLI</sequence>
<evidence type="ECO:0000256" key="1">
    <source>
        <dbReference type="ARBA" id="ARBA00022603"/>
    </source>
</evidence>
<dbReference type="GO" id="GO:0003677">
    <property type="term" value="F:DNA binding"/>
    <property type="evidence" value="ECO:0007669"/>
    <property type="project" value="InterPro"/>
</dbReference>
<organism evidence="4">
    <name type="scientific">marine sediment metagenome</name>
    <dbReference type="NCBI Taxonomy" id="412755"/>
    <lineage>
        <taxon>unclassified sequences</taxon>
        <taxon>metagenomes</taxon>
        <taxon>ecological metagenomes</taxon>
    </lineage>
</organism>
<accession>X1RHK6</accession>
<feature type="domain" description="DNA methylase N-4/N-6" evidence="3">
    <location>
        <begin position="34"/>
        <end position="93"/>
    </location>
</feature>
<reference evidence="4" key="1">
    <citation type="journal article" date="2014" name="Front. Microbiol.">
        <title>High frequency of phylogenetically diverse reductive dehalogenase-homologous genes in deep subseafloor sedimentary metagenomes.</title>
        <authorList>
            <person name="Kawai M."/>
            <person name="Futagami T."/>
            <person name="Toyoda A."/>
            <person name="Takaki Y."/>
            <person name="Nishi S."/>
            <person name="Hori S."/>
            <person name="Arai W."/>
            <person name="Tsubouchi T."/>
            <person name="Morono Y."/>
            <person name="Uchiyama I."/>
            <person name="Ito T."/>
            <person name="Fujiyama A."/>
            <person name="Inagaki F."/>
            <person name="Takami H."/>
        </authorList>
    </citation>
    <scope>NUCLEOTIDE SEQUENCE</scope>
    <source>
        <strain evidence="4">Expedition CK06-06</strain>
    </source>
</reference>
<name>X1RHK6_9ZZZZ</name>
<dbReference type="SUPFAM" id="SSF53335">
    <property type="entry name" value="S-adenosyl-L-methionine-dependent methyltransferases"/>
    <property type="match status" value="1"/>
</dbReference>